<evidence type="ECO:0000313" key="3">
    <source>
        <dbReference type="EMBL" id="RAG81167.1"/>
    </source>
</evidence>
<gene>
    <name evidence="3" type="ORF">DN069_34275</name>
</gene>
<keyword evidence="2" id="KW-0732">Signal</keyword>
<dbReference type="EMBL" id="QKYN01000174">
    <property type="protein sequence ID" value="RAG81167.1"/>
    <property type="molecule type" value="Genomic_DNA"/>
</dbReference>
<sequence length="203" mass="19369">MRSTTRRTAASAALLLSGVLLLSACDSGTGSGTGSGSGSASSTSSSGASSTASGPAGGSTASPAASSTAVAAPGGPTASGAPTADAAGCHNLVATAAVKAAVTHDYGAAVNRGHITPRPHQFLYGQCGGTSYAASAFDLTPGATYGDQVAAQDDGSTRKYFSLAANGTWTLIGSAGFPDTGGCLAQIPQALATAWGGCHPGQQ</sequence>
<dbReference type="PROSITE" id="PS51257">
    <property type="entry name" value="PROKAR_LIPOPROTEIN"/>
    <property type="match status" value="1"/>
</dbReference>
<dbReference type="Proteomes" id="UP000248889">
    <property type="component" value="Unassembled WGS sequence"/>
</dbReference>
<evidence type="ECO:0008006" key="5">
    <source>
        <dbReference type="Google" id="ProtNLM"/>
    </source>
</evidence>
<comment type="caution">
    <text evidence="3">The sequence shown here is derived from an EMBL/GenBank/DDBJ whole genome shotgun (WGS) entry which is preliminary data.</text>
</comment>
<accession>A0A2X0I9J6</accession>
<feature type="signal peptide" evidence="2">
    <location>
        <begin position="1"/>
        <end position="24"/>
    </location>
</feature>
<name>A0A2X0I9J6_9ACTN</name>
<feature type="chain" id="PRO_5016155050" description="DUF3558 domain-containing protein" evidence="2">
    <location>
        <begin position="25"/>
        <end position="203"/>
    </location>
</feature>
<evidence type="ECO:0000256" key="2">
    <source>
        <dbReference type="SAM" id="SignalP"/>
    </source>
</evidence>
<dbReference type="AlphaFoldDB" id="A0A2X0I9J6"/>
<dbReference type="OrthoDB" id="3855137at2"/>
<organism evidence="3 4">
    <name type="scientific">Streptacidiphilus pinicola</name>
    <dbReference type="NCBI Taxonomy" id="2219663"/>
    <lineage>
        <taxon>Bacteria</taxon>
        <taxon>Bacillati</taxon>
        <taxon>Actinomycetota</taxon>
        <taxon>Actinomycetes</taxon>
        <taxon>Kitasatosporales</taxon>
        <taxon>Streptomycetaceae</taxon>
        <taxon>Streptacidiphilus</taxon>
    </lineage>
</organism>
<keyword evidence="4" id="KW-1185">Reference proteome</keyword>
<evidence type="ECO:0000313" key="4">
    <source>
        <dbReference type="Proteomes" id="UP000248889"/>
    </source>
</evidence>
<evidence type="ECO:0000256" key="1">
    <source>
        <dbReference type="SAM" id="MobiDB-lite"/>
    </source>
</evidence>
<feature type="region of interest" description="Disordered" evidence="1">
    <location>
        <begin position="30"/>
        <end position="82"/>
    </location>
</feature>
<reference evidence="3 4" key="1">
    <citation type="submission" date="2018-06" db="EMBL/GenBank/DDBJ databases">
        <title>Streptacidiphilus pinicola sp. nov., isolated from pine grove soil.</title>
        <authorList>
            <person name="Roh S.G."/>
            <person name="Park S."/>
            <person name="Kim M.-K."/>
            <person name="Yun B.-R."/>
            <person name="Park J."/>
            <person name="Kim M.J."/>
            <person name="Kim Y.S."/>
            <person name="Kim S.B."/>
        </authorList>
    </citation>
    <scope>NUCLEOTIDE SEQUENCE [LARGE SCALE GENOMIC DNA]</scope>
    <source>
        <strain evidence="3 4">MMS16-CNU450</strain>
    </source>
</reference>
<dbReference type="RefSeq" id="WP_111507150.1">
    <property type="nucleotide sequence ID" value="NZ_QKYN01000174.1"/>
</dbReference>
<protein>
    <recommendedName>
        <fullName evidence="5">DUF3558 domain-containing protein</fullName>
    </recommendedName>
</protein>
<proteinExistence type="predicted"/>
<feature type="compositionally biased region" description="Low complexity" evidence="1">
    <location>
        <begin position="38"/>
        <end position="82"/>
    </location>
</feature>